<dbReference type="EMBL" id="MCGE01000012">
    <property type="protein sequence ID" value="ORZ15784.1"/>
    <property type="molecule type" value="Genomic_DNA"/>
</dbReference>
<dbReference type="AlphaFoldDB" id="A0A1X2IFW0"/>
<feature type="compositionally biased region" description="Polar residues" evidence="1">
    <location>
        <begin position="1"/>
        <end position="34"/>
    </location>
</feature>
<feature type="region of interest" description="Disordered" evidence="1">
    <location>
        <begin position="490"/>
        <end position="536"/>
    </location>
</feature>
<evidence type="ECO:0000313" key="3">
    <source>
        <dbReference type="Proteomes" id="UP000193560"/>
    </source>
</evidence>
<proteinExistence type="predicted"/>
<name>A0A1X2IFW0_9FUNG</name>
<feature type="compositionally biased region" description="Low complexity" evidence="1">
    <location>
        <begin position="491"/>
        <end position="522"/>
    </location>
</feature>
<reference evidence="2 3" key="1">
    <citation type="submission" date="2016-07" db="EMBL/GenBank/DDBJ databases">
        <title>Pervasive Adenine N6-methylation of Active Genes in Fungi.</title>
        <authorList>
            <consortium name="DOE Joint Genome Institute"/>
            <person name="Mondo S.J."/>
            <person name="Dannebaum R.O."/>
            <person name="Kuo R.C."/>
            <person name="Labutti K."/>
            <person name="Haridas S."/>
            <person name="Kuo A."/>
            <person name="Salamov A."/>
            <person name="Ahrendt S.R."/>
            <person name="Lipzen A."/>
            <person name="Sullivan W."/>
            <person name="Andreopoulos W.B."/>
            <person name="Clum A."/>
            <person name="Lindquist E."/>
            <person name="Daum C."/>
            <person name="Ramamoorthy G.K."/>
            <person name="Gryganskyi A."/>
            <person name="Culley D."/>
            <person name="Magnuson J.K."/>
            <person name="James T.Y."/>
            <person name="O'Malley M.A."/>
            <person name="Stajich J.E."/>
            <person name="Spatafora J.W."/>
            <person name="Visel A."/>
            <person name="Grigoriev I.V."/>
        </authorList>
    </citation>
    <scope>NUCLEOTIDE SEQUENCE [LARGE SCALE GENOMIC DNA]</scope>
    <source>
        <strain evidence="2 3">NRRL 1336</strain>
    </source>
</reference>
<feature type="region of interest" description="Disordered" evidence="1">
    <location>
        <begin position="286"/>
        <end position="317"/>
    </location>
</feature>
<feature type="compositionally biased region" description="Basic residues" evidence="1">
    <location>
        <begin position="286"/>
        <end position="298"/>
    </location>
</feature>
<sequence>MPTATEMNSNLGSPTQHSTLTTKTSKPQLSSSSHQQRKHTHLQSGVIDPPSTTGRSISKKRHSYDSNDDLTPLNQTFSDILATLTRYDKFNIEELTPFHAILEKINTNHYSHPDEFKNDLDILFTKVRSASKTQQQNDIEHLYNSVLVSLQLEISRDHASLMMDTSTLSPNNQDRIRTALFRPTIDGFIFTDANASINQSQEHLPPKIQTIAIHPVPPESFTVPALKESIQQPYRFPSRHSKHEDKPIVPVQWLDYGAFTTFAPACDSNNANTSYESTYMGRAAKRHRRWERKQRRHLVQTETSRIQQKQHRDEESDMDCDIDVDWLKDQGLNVDAILESAASNDIEKEDTNDVDDANGLLGKNEKLIGKLLTHQENRFKSTSTAPSADNTHFGKVDVEEQETANKLQQNLYQILSQLSPSSVTHRQDIELAMSRLPLQEVSYRGSLPSNKIFAFPTSEKIDPSLPPPFANITPTYSKDRWRLIDVQGHDLPSQTQQPTLSSSSSPSSTSSPSLAAASPSTSHKLTPVHSSSPLRS</sequence>
<organism evidence="2 3">
    <name type="scientific">Absidia repens</name>
    <dbReference type="NCBI Taxonomy" id="90262"/>
    <lineage>
        <taxon>Eukaryota</taxon>
        <taxon>Fungi</taxon>
        <taxon>Fungi incertae sedis</taxon>
        <taxon>Mucoromycota</taxon>
        <taxon>Mucoromycotina</taxon>
        <taxon>Mucoromycetes</taxon>
        <taxon>Mucorales</taxon>
        <taxon>Cunninghamellaceae</taxon>
        <taxon>Absidia</taxon>
    </lineage>
</organism>
<keyword evidence="3" id="KW-1185">Reference proteome</keyword>
<evidence type="ECO:0000313" key="2">
    <source>
        <dbReference type="EMBL" id="ORZ15784.1"/>
    </source>
</evidence>
<gene>
    <name evidence="2" type="ORF">BCR42DRAFT_42801</name>
</gene>
<feature type="region of interest" description="Disordered" evidence="1">
    <location>
        <begin position="1"/>
        <end position="70"/>
    </location>
</feature>
<accession>A0A1X2IFW0</accession>
<protein>
    <submittedName>
        <fullName evidence="2">Uncharacterized protein</fullName>
    </submittedName>
</protein>
<dbReference type="OrthoDB" id="21648at2759"/>
<dbReference type="Proteomes" id="UP000193560">
    <property type="component" value="Unassembled WGS sequence"/>
</dbReference>
<comment type="caution">
    <text evidence="2">The sequence shown here is derived from an EMBL/GenBank/DDBJ whole genome shotgun (WGS) entry which is preliminary data.</text>
</comment>
<evidence type="ECO:0000256" key="1">
    <source>
        <dbReference type="SAM" id="MobiDB-lite"/>
    </source>
</evidence>